<dbReference type="SUPFAM" id="SSF51735">
    <property type="entry name" value="NAD(P)-binding Rossmann-fold domains"/>
    <property type="match status" value="1"/>
</dbReference>
<organism evidence="10 11">
    <name type="scientific">Primorskyibacter flagellatus</name>
    <dbReference type="NCBI Taxonomy" id="1387277"/>
    <lineage>
        <taxon>Bacteria</taxon>
        <taxon>Pseudomonadati</taxon>
        <taxon>Pseudomonadota</taxon>
        <taxon>Alphaproteobacteria</taxon>
        <taxon>Rhodobacterales</taxon>
        <taxon>Roseobacteraceae</taxon>
        <taxon>Primorskyibacter</taxon>
    </lineage>
</organism>
<dbReference type="EMBL" id="FWYD01000001">
    <property type="protein sequence ID" value="SMC45743.1"/>
    <property type="molecule type" value="Genomic_DNA"/>
</dbReference>
<accession>A0A1W1ZBE8</accession>
<feature type="binding site" evidence="6">
    <location>
        <position position="120"/>
    </location>
    <ligand>
        <name>NAD(+)</name>
        <dbReference type="ChEBI" id="CHEBI:57540"/>
    </ligand>
</feature>
<dbReference type="InterPro" id="IPR020828">
    <property type="entry name" value="GlycerAld_3-P_DH_NAD(P)-bd"/>
</dbReference>
<proteinExistence type="inferred from homology"/>
<evidence type="ECO:0000256" key="4">
    <source>
        <dbReference type="PIRSR" id="PIRSR000149-1"/>
    </source>
</evidence>
<evidence type="ECO:0000256" key="2">
    <source>
        <dbReference type="ARBA" id="ARBA00011881"/>
    </source>
</evidence>
<gene>
    <name evidence="10" type="ORF">SAMN06295998_101424</name>
</gene>
<dbReference type="CDD" id="cd18126">
    <property type="entry name" value="GAPDH_I_C"/>
    <property type="match status" value="1"/>
</dbReference>
<feature type="binding site" evidence="6">
    <location>
        <position position="314"/>
    </location>
    <ligand>
        <name>NAD(+)</name>
        <dbReference type="ChEBI" id="CHEBI:57540"/>
    </ligand>
</feature>
<dbReference type="Gene3D" id="3.40.50.720">
    <property type="entry name" value="NAD(P)-binding Rossmann-like Domain"/>
    <property type="match status" value="1"/>
</dbReference>
<dbReference type="PIRSF" id="PIRSF000149">
    <property type="entry name" value="GAP_DH"/>
    <property type="match status" value="1"/>
</dbReference>
<dbReference type="OrthoDB" id="9803304at2"/>
<evidence type="ECO:0000313" key="10">
    <source>
        <dbReference type="EMBL" id="SMC45743.1"/>
    </source>
</evidence>
<protein>
    <submittedName>
        <fullName evidence="10">Glyceraldehyde 3-phosphate dehydrogenase</fullName>
    </submittedName>
</protein>
<feature type="active site" description="Nucleophile" evidence="4">
    <location>
        <position position="151"/>
    </location>
</feature>
<evidence type="ECO:0000256" key="6">
    <source>
        <dbReference type="PIRSR" id="PIRSR000149-3"/>
    </source>
</evidence>
<dbReference type="STRING" id="1387277.SAMN06295998_101424"/>
<evidence type="ECO:0000256" key="7">
    <source>
        <dbReference type="PIRSR" id="PIRSR000149-4"/>
    </source>
</evidence>
<dbReference type="InterPro" id="IPR020829">
    <property type="entry name" value="GlycerAld_3-P_DH_cat"/>
</dbReference>
<evidence type="ECO:0000256" key="3">
    <source>
        <dbReference type="ARBA" id="ARBA00023002"/>
    </source>
</evidence>
<feature type="binding site" evidence="5">
    <location>
        <begin position="150"/>
        <end position="152"/>
    </location>
    <ligand>
        <name>D-glyceraldehyde 3-phosphate</name>
        <dbReference type="ChEBI" id="CHEBI:59776"/>
    </ligand>
</feature>
<comment type="similarity">
    <text evidence="1 8">Belongs to the glyceraldehyde-3-phosphate dehydrogenase family.</text>
</comment>
<dbReference type="CDD" id="cd05214">
    <property type="entry name" value="GAPDH_I_N"/>
    <property type="match status" value="1"/>
</dbReference>
<sequence>MTVTLGINGFGRIGRSTLAHITEAARNDVQVVKINATGPIETNAHLLRYDSVHGRFGGEVHVEGNTMDLGRGPMQVYSTYDPAELDWSGCDVVLECTGKFNDGQKSSVHLERGAKKVLISAPAKNVDRTVVYGVNHRDLLANERMVSNGSCTTNCLAPLAKVLHEAIGIERGIMTTIHSYTGDQPTLDRRHDDLYRARAAALAMIPTSTGAAKALAEVLPEMEGRLDGTALRVPTPNVSAVDLTFEAGRDVTVDDVNEVMAEAAAGRMGSVLSYDAAPKVSIDFNHTTHSCIFAPDQTKVVGGRSVRVLAWYDNEWGFSARMADVAACMGRLLH</sequence>
<evidence type="ECO:0000256" key="1">
    <source>
        <dbReference type="ARBA" id="ARBA00007406"/>
    </source>
</evidence>
<evidence type="ECO:0000256" key="8">
    <source>
        <dbReference type="RuleBase" id="RU000397"/>
    </source>
</evidence>
<dbReference type="GO" id="GO:0051287">
    <property type="term" value="F:NAD binding"/>
    <property type="evidence" value="ECO:0007669"/>
    <property type="project" value="InterPro"/>
</dbReference>
<feature type="site" description="Activates thiol group during catalysis" evidence="7">
    <location>
        <position position="178"/>
    </location>
</feature>
<keyword evidence="3" id="KW-0560">Oxidoreductase</keyword>
<dbReference type="InterPro" id="IPR020831">
    <property type="entry name" value="GlycerAld/Erythrose_P_DH"/>
</dbReference>
<evidence type="ECO:0000256" key="5">
    <source>
        <dbReference type="PIRSR" id="PIRSR000149-2"/>
    </source>
</evidence>
<dbReference type="GO" id="GO:0016620">
    <property type="term" value="F:oxidoreductase activity, acting on the aldehyde or oxo group of donors, NAD or NADP as acceptor"/>
    <property type="evidence" value="ECO:0007669"/>
    <property type="project" value="InterPro"/>
</dbReference>
<evidence type="ECO:0000313" key="11">
    <source>
        <dbReference type="Proteomes" id="UP000192330"/>
    </source>
</evidence>
<keyword evidence="11" id="KW-1185">Reference proteome</keyword>
<name>A0A1W1ZBE8_9RHOB</name>
<feature type="binding site" evidence="5">
    <location>
        <position position="181"/>
    </location>
    <ligand>
        <name>D-glyceraldehyde 3-phosphate</name>
        <dbReference type="ChEBI" id="CHEBI:59776"/>
    </ligand>
</feature>
<evidence type="ECO:0000259" key="9">
    <source>
        <dbReference type="SMART" id="SM00846"/>
    </source>
</evidence>
<dbReference type="PANTHER" id="PTHR43148">
    <property type="entry name" value="GLYCERALDEHYDE-3-PHOSPHATE DEHYDROGENASE 2"/>
    <property type="match status" value="1"/>
</dbReference>
<dbReference type="Proteomes" id="UP000192330">
    <property type="component" value="Unassembled WGS sequence"/>
</dbReference>
<feature type="binding site" evidence="6">
    <location>
        <begin position="12"/>
        <end position="13"/>
    </location>
    <ligand>
        <name>NAD(+)</name>
        <dbReference type="ChEBI" id="CHEBI:57540"/>
    </ligand>
</feature>
<feature type="binding site" evidence="5">
    <location>
        <position position="232"/>
    </location>
    <ligand>
        <name>D-glyceraldehyde 3-phosphate</name>
        <dbReference type="ChEBI" id="CHEBI:59776"/>
    </ligand>
</feature>
<dbReference type="Gene3D" id="3.30.360.10">
    <property type="entry name" value="Dihydrodipicolinate Reductase, domain 2"/>
    <property type="match status" value="1"/>
</dbReference>
<dbReference type="GO" id="GO:0006006">
    <property type="term" value="P:glucose metabolic process"/>
    <property type="evidence" value="ECO:0007669"/>
    <property type="project" value="InterPro"/>
</dbReference>
<dbReference type="InterPro" id="IPR006424">
    <property type="entry name" value="Glyceraldehyde-3-P_DH_1"/>
</dbReference>
<comment type="subunit">
    <text evidence="2">Homotetramer.</text>
</comment>
<dbReference type="Pfam" id="PF00044">
    <property type="entry name" value="Gp_dh_N"/>
    <property type="match status" value="1"/>
</dbReference>
<keyword evidence="6" id="KW-0520">NAD</keyword>
<dbReference type="GO" id="GO:0050661">
    <property type="term" value="F:NADP binding"/>
    <property type="evidence" value="ECO:0007669"/>
    <property type="project" value="InterPro"/>
</dbReference>
<dbReference type="SMART" id="SM00846">
    <property type="entry name" value="Gp_dh_N"/>
    <property type="match status" value="1"/>
</dbReference>
<dbReference type="InterPro" id="IPR036291">
    <property type="entry name" value="NAD(P)-bd_dom_sf"/>
</dbReference>
<dbReference type="PRINTS" id="PR00078">
    <property type="entry name" value="G3PDHDRGNASE"/>
</dbReference>
<dbReference type="FunFam" id="3.30.360.10:FF:000002">
    <property type="entry name" value="Glyceraldehyde-3-phosphate dehydrogenase"/>
    <property type="match status" value="1"/>
</dbReference>
<dbReference type="SUPFAM" id="SSF55347">
    <property type="entry name" value="Glyceraldehyde-3-phosphate dehydrogenase-like, C-terminal domain"/>
    <property type="match status" value="1"/>
</dbReference>
<feature type="domain" description="Glyceraldehyde 3-phosphate dehydrogenase NAD(P) binding" evidence="9">
    <location>
        <begin position="3"/>
        <end position="151"/>
    </location>
</feature>
<reference evidence="10 11" key="1">
    <citation type="submission" date="2017-04" db="EMBL/GenBank/DDBJ databases">
        <authorList>
            <person name="Afonso C.L."/>
            <person name="Miller P.J."/>
            <person name="Scott M.A."/>
            <person name="Spackman E."/>
            <person name="Goraichik I."/>
            <person name="Dimitrov K.M."/>
            <person name="Suarez D.L."/>
            <person name="Swayne D.E."/>
        </authorList>
    </citation>
    <scope>NUCLEOTIDE SEQUENCE [LARGE SCALE GENOMIC DNA]</scope>
    <source>
        <strain evidence="10 11">CGMCC 1.12644</strain>
    </source>
</reference>
<dbReference type="NCBIfam" id="TIGR01534">
    <property type="entry name" value="GAPDH-I"/>
    <property type="match status" value="1"/>
</dbReference>
<dbReference type="AlphaFoldDB" id="A0A1W1ZBE8"/>
<dbReference type="Pfam" id="PF02800">
    <property type="entry name" value="Gp_dh_C"/>
    <property type="match status" value="1"/>
</dbReference>
<keyword evidence="6" id="KW-0547">Nucleotide-binding</keyword>
<feature type="binding site" evidence="5">
    <location>
        <begin position="209"/>
        <end position="210"/>
    </location>
    <ligand>
        <name>D-glyceraldehyde 3-phosphate</name>
        <dbReference type="ChEBI" id="CHEBI:59776"/>
    </ligand>
</feature>
<dbReference type="FunFam" id="3.40.50.720:FF:000001">
    <property type="entry name" value="Glyceraldehyde-3-phosphate dehydrogenase"/>
    <property type="match status" value="1"/>
</dbReference>
<dbReference type="RefSeq" id="WP_084350136.1">
    <property type="nucleotide sequence ID" value="NZ_FWYD01000001.1"/>
</dbReference>